<dbReference type="HOGENOM" id="CLU_3154359_0_0_6"/>
<sequence length="48" mass="5198">MSTNPKLIIIIAILVLIAVIFLLLPESAADKNHSVTPHKTTITSKAME</sequence>
<dbReference type="KEGG" id="lfa:LFA_3202"/>
<dbReference type="RefSeq" id="WP_157010382.1">
    <property type="nucleotide sequence ID" value="NZ_LN614827.1"/>
</dbReference>
<evidence type="ECO:0000256" key="1">
    <source>
        <dbReference type="SAM" id="Phobius"/>
    </source>
</evidence>
<dbReference type="EMBL" id="LN614827">
    <property type="protein sequence ID" value="CEG58538.1"/>
    <property type="molecule type" value="Genomic_DNA"/>
</dbReference>
<keyword evidence="1" id="KW-0812">Transmembrane</keyword>
<evidence type="ECO:0000313" key="3">
    <source>
        <dbReference type="Proteomes" id="UP000032430"/>
    </source>
</evidence>
<keyword evidence="3" id="KW-1185">Reference proteome</keyword>
<dbReference type="Proteomes" id="UP000032430">
    <property type="component" value="Chromosome I"/>
</dbReference>
<proteinExistence type="predicted"/>
<evidence type="ECO:0000313" key="2">
    <source>
        <dbReference type="EMBL" id="CEG58538.1"/>
    </source>
</evidence>
<feature type="transmembrane region" description="Helical" evidence="1">
    <location>
        <begin position="6"/>
        <end position="24"/>
    </location>
</feature>
<name>A0A098G7V9_9GAMM</name>
<protein>
    <submittedName>
        <fullName evidence="2">Uncharacterized protein</fullName>
    </submittedName>
</protein>
<keyword evidence="1" id="KW-0472">Membrane</keyword>
<reference evidence="3" key="1">
    <citation type="submission" date="2014-09" db="EMBL/GenBank/DDBJ databases">
        <authorList>
            <person name="Gomez-Valero L."/>
        </authorList>
    </citation>
    <scope>NUCLEOTIDE SEQUENCE [LARGE SCALE GENOMIC DNA]</scope>
    <source>
        <strain evidence="3">ATCC700992</strain>
    </source>
</reference>
<accession>A0A098G7V9</accession>
<gene>
    <name evidence="2" type="ORF">LFA_3202</name>
</gene>
<organism evidence="2 3">
    <name type="scientific">Legionella fallonii LLAP-10</name>
    <dbReference type="NCBI Taxonomy" id="1212491"/>
    <lineage>
        <taxon>Bacteria</taxon>
        <taxon>Pseudomonadati</taxon>
        <taxon>Pseudomonadota</taxon>
        <taxon>Gammaproteobacteria</taxon>
        <taxon>Legionellales</taxon>
        <taxon>Legionellaceae</taxon>
        <taxon>Legionella</taxon>
    </lineage>
</organism>
<keyword evidence="1" id="KW-1133">Transmembrane helix</keyword>
<dbReference type="AlphaFoldDB" id="A0A098G7V9"/>